<keyword evidence="1" id="KW-0812">Transmembrane</keyword>
<keyword evidence="1" id="KW-0472">Membrane</keyword>
<keyword evidence="3" id="KW-1185">Reference proteome</keyword>
<dbReference type="Proteomes" id="UP000009131">
    <property type="component" value="Unassembled WGS sequence"/>
</dbReference>
<name>G7E3B7_MIXOS</name>
<dbReference type="HOGENOM" id="CLU_3087761_0_0_1"/>
<dbReference type="EMBL" id="BABT02000119">
    <property type="protein sequence ID" value="GAA97327.1"/>
    <property type="molecule type" value="Genomic_DNA"/>
</dbReference>
<keyword evidence="1" id="KW-1133">Transmembrane helix</keyword>
<evidence type="ECO:0000256" key="1">
    <source>
        <dbReference type="SAM" id="Phobius"/>
    </source>
</evidence>
<dbReference type="RefSeq" id="XP_014567929.1">
    <property type="nucleotide sequence ID" value="XM_014712443.1"/>
</dbReference>
<comment type="caution">
    <text evidence="2">The sequence shown here is derived from an EMBL/GenBank/DDBJ whole genome shotgun (WGS) entry which is preliminary data.</text>
</comment>
<evidence type="ECO:0000313" key="2">
    <source>
        <dbReference type="EMBL" id="GAA97327.1"/>
    </source>
</evidence>
<dbReference type="AlphaFoldDB" id="G7E3B7"/>
<proteinExistence type="predicted"/>
<reference evidence="2 3" key="2">
    <citation type="journal article" date="2012" name="Open Biol.">
        <title>Characteristics of nucleosomes and linker DNA regions on the genome of the basidiomycete Mixia osmundae revealed by mono- and dinucleosome mapping.</title>
        <authorList>
            <person name="Nishida H."/>
            <person name="Kondo S."/>
            <person name="Matsumoto T."/>
            <person name="Suzuki Y."/>
            <person name="Yoshikawa H."/>
            <person name="Taylor T.D."/>
            <person name="Sugiyama J."/>
        </authorList>
    </citation>
    <scope>NUCLEOTIDE SEQUENCE [LARGE SCALE GENOMIC DNA]</scope>
    <source>
        <strain evidence="3">CBS 9802 / IAM 14324 / JCM 22182 / KY 12970</strain>
    </source>
</reference>
<dbReference type="InParanoid" id="G7E3B7"/>
<sequence length="52" mass="5415">MPRSRGHSAAAASAVVSKVFPLILSCSACLAYIDFVAGKSLLPRVAGANRQR</sequence>
<organism evidence="2 3">
    <name type="scientific">Mixia osmundae (strain CBS 9802 / IAM 14324 / JCM 22182 / KY 12970)</name>
    <dbReference type="NCBI Taxonomy" id="764103"/>
    <lineage>
        <taxon>Eukaryota</taxon>
        <taxon>Fungi</taxon>
        <taxon>Dikarya</taxon>
        <taxon>Basidiomycota</taxon>
        <taxon>Pucciniomycotina</taxon>
        <taxon>Mixiomycetes</taxon>
        <taxon>Mixiales</taxon>
        <taxon>Mixiaceae</taxon>
        <taxon>Mixia</taxon>
    </lineage>
</organism>
<accession>G7E3B7</accession>
<protein>
    <submittedName>
        <fullName evidence="2">Uncharacterized protein</fullName>
    </submittedName>
</protein>
<gene>
    <name evidence="2" type="primary">Mo04005</name>
    <name evidence="2" type="ORF">E5Q_04005</name>
</gene>
<feature type="transmembrane region" description="Helical" evidence="1">
    <location>
        <begin position="20"/>
        <end position="42"/>
    </location>
</feature>
<evidence type="ECO:0000313" key="3">
    <source>
        <dbReference type="Proteomes" id="UP000009131"/>
    </source>
</evidence>
<reference evidence="2 3" key="1">
    <citation type="journal article" date="2011" name="J. Gen. Appl. Microbiol.">
        <title>Draft genome sequencing of the enigmatic basidiomycete Mixia osmundae.</title>
        <authorList>
            <person name="Nishida H."/>
            <person name="Nagatsuka Y."/>
            <person name="Sugiyama J."/>
        </authorList>
    </citation>
    <scope>NUCLEOTIDE SEQUENCE [LARGE SCALE GENOMIC DNA]</scope>
    <source>
        <strain evidence="3">CBS 9802 / IAM 14324 / JCM 22182 / KY 12970</strain>
    </source>
</reference>